<protein>
    <submittedName>
        <fullName evidence="1">HAD family hydrolase</fullName>
        <ecNumber evidence="1">3.-.-.-</ecNumber>
    </submittedName>
</protein>
<reference evidence="2" key="1">
    <citation type="journal article" date="2019" name="Int. J. Syst. Evol. Microbiol.">
        <title>The Global Catalogue of Microorganisms (GCM) 10K type strain sequencing project: providing services to taxonomists for standard genome sequencing and annotation.</title>
        <authorList>
            <consortium name="The Broad Institute Genomics Platform"/>
            <consortium name="The Broad Institute Genome Sequencing Center for Infectious Disease"/>
            <person name="Wu L."/>
            <person name="Ma J."/>
        </authorList>
    </citation>
    <scope>NUCLEOTIDE SEQUENCE [LARGE SCALE GENOMIC DNA]</scope>
    <source>
        <strain evidence="2">CGMCC 1.16305</strain>
    </source>
</reference>
<accession>A0ABW2PYL1</accession>
<dbReference type="RefSeq" id="WP_380967900.1">
    <property type="nucleotide sequence ID" value="NZ_JBHTCO010000020.1"/>
</dbReference>
<dbReference type="SFLD" id="SFLDS00003">
    <property type="entry name" value="Haloacid_Dehalogenase"/>
    <property type="match status" value="1"/>
</dbReference>
<dbReference type="EMBL" id="JBHTCO010000020">
    <property type="protein sequence ID" value="MFC7394488.1"/>
    <property type="molecule type" value="Genomic_DNA"/>
</dbReference>
<dbReference type="EC" id="3.-.-.-" evidence="1"/>
<dbReference type="InterPro" id="IPR050155">
    <property type="entry name" value="HAD-like_hydrolase_sf"/>
</dbReference>
<dbReference type="PANTHER" id="PTHR43434:SF1">
    <property type="entry name" value="PHOSPHOGLYCOLATE PHOSPHATASE"/>
    <property type="match status" value="1"/>
</dbReference>
<dbReference type="GO" id="GO:0016787">
    <property type="term" value="F:hydrolase activity"/>
    <property type="evidence" value="ECO:0007669"/>
    <property type="project" value="UniProtKB-KW"/>
</dbReference>
<comment type="caution">
    <text evidence="1">The sequence shown here is derived from an EMBL/GenBank/DDBJ whole genome shotgun (WGS) entry which is preliminary data.</text>
</comment>
<proteinExistence type="predicted"/>
<dbReference type="Gene3D" id="3.40.50.1000">
    <property type="entry name" value="HAD superfamily/HAD-like"/>
    <property type="match status" value="1"/>
</dbReference>
<dbReference type="Proteomes" id="UP001596505">
    <property type="component" value="Unassembled WGS sequence"/>
</dbReference>
<sequence>MLKTMLFDVDGVLLSEERYFDASALTVWELINSPNYLGLMPEIFTPEPTEDQIKRIRTEVFDHDHVLHFIKSRGINANWDMVYLAFSYQLILLLEKLKAKHKDFIKNFLEKNLSREDLNSLGQLAKQSQIHFEPDFASFNQDFKKGNAKKQELMTYMNQISEEKIGLKTSQFSRNSSLWTICEKAFQEWYLGDEKFIEDEDTRPVQTGKQGFLSNEIPIVEPSKLQKLFQALKSRGVKLGIGTGRPTIETIDPLASLGILDYFNRDSISTASDILTAEQKYPERSPLAKPQPYTYISALLGKKCSEPEVLDYPLPIQNGHEILVVGDSVADFYAAQSLGCQFAAVLTGLSGQDARSEFEELNADYILNDVMALLDIL</sequence>
<name>A0ABW2PYL1_9BACL</name>
<gene>
    <name evidence="1" type="ORF">ACFQRG_16140</name>
</gene>
<dbReference type="SFLD" id="SFLDG01129">
    <property type="entry name" value="C1.5:_HAD__Beta-PGM__Phosphata"/>
    <property type="match status" value="1"/>
</dbReference>
<keyword evidence="1" id="KW-0378">Hydrolase</keyword>
<evidence type="ECO:0000313" key="1">
    <source>
        <dbReference type="EMBL" id="MFC7394488.1"/>
    </source>
</evidence>
<evidence type="ECO:0000313" key="2">
    <source>
        <dbReference type="Proteomes" id="UP001596505"/>
    </source>
</evidence>
<keyword evidence="2" id="KW-1185">Reference proteome</keyword>
<dbReference type="InterPro" id="IPR036412">
    <property type="entry name" value="HAD-like_sf"/>
</dbReference>
<organism evidence="1 2">
    <name type="scientific">Scopulibacillus cellulosilyticus</name>
    <dbReference type="NCBI Taxonomy" id="2665665"/>
    <lineage>
        <taxon>Bacteria</taxon>
        <taxon>Bacillati</taxon>
        <taxon>Bacillota</taxon>
        <taxon>Bacilli</taxon>
        <taxon>Bacillales</taxon>
        <taxon>Sporolactobacillaceae</taxon>
        <taxon>Scopulibacillus</taxon>
    </lineage>
</organism>
<dbReference type="SUPFAM" id="SSF56784">
    <property type="entry name" value="HAD-like"/>
    <property type="match status" value="1"/>
</dbReference>
<dbReference type="Pfam" id="PF00702">
    <property type="entry name" value="Hydrolase"/>
    <property type="match status" value="1"/>
</dbReference>
<dbReference type="InterPro" id="IPR023214">
    <property type="entry name" value="HAD_sf"/>
</dbReference>
<dbReference type="PANTHER" id="PTHR43434">
    <property type="entry name" value="PHOSPHOGLYCOLATE PHOSPHATASE"/>
    <property type="match status" value="1"/>
</dbReference>